<keyword evidence="14" id="KW-1185">Reference proteome</keyword>
<gene>
    <name evidence="13" type="ORF">V6984_01600</name>
</gene>
<evidence type="ECO:0000313" key="13">
    <source>
        <dbReference type="EMBL" id="XAH74483.1"/>
    </source>
</evidence>
<dbReference type="CDD" id="cd17536">
    <property type="entry name" value="REC_YesN-like"/>
    <property type="match status" value="1"/>
</dbReference>
<evidence type="ECO:0000256" key="6">
    <source>
        <dbReference type="ARBA" id="ARBA00023015"/>
    </source>
</evidence>
<feature type="domain" description="HTH araC/xylS-type" evidence="11">
    <location>
        <begin position="446"/>
        <end position="544"/>
    </location>
</feature>
<dbReference type="PROSITE" id="PS01124">
    <property type="entry name" value="HTH_ARAC_FAMILY_2"/>
    <property type="match status" value="1"/>
</dbReference>
<dbReference type="SUPFAM" id="SSF46689">
    <property type="entry name" value="Homeodomain-like"/>
    <property type="match status" value="2"/>
</dbReference>
<dbReference type="InterPro" id="IPR018060">
    <property type="entry name" value="HTH_AraC"/>
</dbReference>
<dbReference type="PRINTS" id="PR00032">
    <property type="entry name" value="HTHARAC"/>
</dbReference>
<comment type="function">
    <text evidence="9">May play the central regulatory role in sporulation. It may be an element of the effector pathway responsible for the activation of sporulation genes in response to nutritional stress. Spo0A may act in concert with spo0H (a sigma factor) to control the expression of some genes that are critical to the sporulation process.</text>
</comment>
<dbReference type="InterPro" id="IPR020449">
    <property type="entry name" value="Tscrpt_reg_AraC-type_HTH"/>
</dbReference>
<proteinExistence type="predicted"/>
<dbReference type="SMART" id="SM00342">
    <property type="entry name" value="HTH_ARAC"/>
    <property type="match status" value="1"/>
</dbReference>
<dbReference type="Gene3D" id="3.40.50.2300">
    <property type="match status" value="1"/>
</dbReference>
<dbReference type="RefSeq" id="WP_342758075.1">
    <property type="nucleotide sequence ID" value="NZ_CP146256.1"/>
</dbReference>
<evidence type="ECO:0000256" key="10">
    <source>
        <dbReference type="PROSITE-ProRule" id="PRU00169"/>
    </source>
</evidence>
<comment type="subcellular location">
    <subcellularLocation>
        <location evidence="1">Cytoplasm</location>
    </subcellularLocation>
</comment>
<evidence type="ECO:0000256" key="1">
    <source>
        <dbReference type="ARBA" id="ARBA00004496"/>
    </source>
</evidence>
<evidence type="ECO:0000256" key="2">
    <source>
        <dbReference type="ARBA" id="ARBA00018672"/>
    </source>
</evidence>
<keyword evidence="6" id="KW-0805">Transcription regulation</keyword>
<evidence type="ECO:0000256" key="4">
    <source>
        <dbReference type="ARBA" id="ARBA00022553"/>
    </source>
</evidence>
<dbReference type="SUPFAM" id="SSF52172">
    <property type="entry name" value="CheY-like"/>
    <property type="match status" value="1"/>
</dbReference>
<dbReference type="Pfam" id="PF12833">
    <property type="entry name" value="HTH_18"/>
    <property type="match status" value="1"/>
</dbReference>
<dbReference type="InterPro" id="IPR011006">
    <property type="entry name" value="CheY-like_superfamily"/>
</dbReference>
<reference evidence="13 14" key="1">
    <citation type="submission" date="2024-02" db="EMBL/GenBank/DDBJ databases">
        <title>Bacterial strain from lacustrine sediment.</title>
        <authorList>
            <person name="Petit C."/>
            <person name="Fadhlaoui K."/>
        </authorList>
    </citation>
    <scope>NUCLEOTIDE SEQUENCE [LARGE SCALE GENOMIC DNA]</scope>
    <source>
        <strain evidence="13 14">IPX-CK</strain>
    </source>
</reference>
<dbReference type="Pfam" id="PF00072">
    <property type="entry name" value="Response_reg"/>
    <property type="match status" value="1"/>
</dbReference>
<feature type="modified residue" description="4-aspartylphosphate" evidence="10">
    <location>
        <position position="55"/>
    </location>
</feature>
<evidence type="ECO:0000259" key="11">
    <source>
        <dbReference type="PROSITE" id="PS01124"/>
    </source>
</evidence>
<keyword evidence="7" id="KW-0238">DNA-binding</keyword>
<evidence type="ECO:0000259" key="12">
    <source>
        <dbReference type="PROSITE" id="PS50110"/>
    </source>
</evidence>
<evidence type="ECO:0000313" key="14">
    <source>
        <dbReference type="Proteomes" id="UP001451571"/>
    </source>
</evidence>
<evidence type="ECO:0000256" key="5">
    <source>
        <dbReference type="ARBA" id="ARBA00023012"/>
    </source>
</evidence>
<dbReference type="InterPro" id="IPR009057">
    <property type="entry name" value="Homeodomain-like_sf"/>
</dbReference>
<dbReference type="InterPro" id="IPR018062">
    <property type="entry name" value="HTH_AraC-typ_CS"/>
</dbReference>
<keyword evidence="4 10" id="KW-0597">Phosphoprotein</keyword>
<dbReference type="Gene3D" id="1.10.10.60">
    <property type="entry name" value="Homeodomain-like"/>
    <property type="match status" value="2"/>
</dbReference>
<dbReference type="PANTHER" id="PTHR42713">
    <property type="entry name" value="HISTIDINE KINASE-RELATED"/>
    <property type="match status" value="1"/>
</dbReference>
<evidence type="ECO:0000256" key="7">
    <source>
        <dbReference type="ARBA" id="ARBA00023125"/>
    </source>
</evidence>
<dbReference type="PANTHER" id="PTHR42713:SF3">
    <property type="entry name" value="TRANSCRIPTIONAL REGULATORY PROTEIN HPTR"/>
    <property type="match status" value="1"/>
</dbReference>
<sequence>MYRLMVVEDENMIRKGIVNSIPWQSLGFVVVAESTNGKAALEQLEKIQVDVLLTDIKMPVMGGMELSKMARQRYPDIEIIILSGFAEFEYARQAISFRTFDYLLKPVNKKKLLDTFTALKENMDRKREIKEEIYHSNIYLNAGYETLRNEFLQSMLDGDISLFNDFEEKTASLEMDFSGHYFAAATIKFDRKSIFTELESTWGTDKRLLTFAYRNIINEELCNIDDVYYIVEDYDTINFVFCFPTKEKQDALMIPCLESISESIHSCLFKNVTVPYTIGIGLSYPSIHYIAKSFIQAKKSIQNNFYLGEHRVQVYQDNNESKYEQNFIRFYPEEMEHVAVAISNGNHEDTKKYLMAMFRELAEQNLLPEIVKNYCIALKLMVQSKITNSNGIMEEIIGDEFNEFVKEALTVKELAAYIIYVMVTLAKEIDETIAPMEIKEQQMIIDKAKAYIATYLSEKITLRMISEHVYLSETYFSFLFKKVTGITYIDYIQKLRMQEAKKLLVNTNYKVYKIAEMIGYSDYKYFSVQFKKYVALTPKEYRNRGRREAEQLQEV</sequence>
<dbReference type="PROSITE" id="PS50110">
    <property type="entry name" value="RESPONSE_REGULATORY"/>
    <property type="match status" value="1"/>
</dbReference>
<dbReference type="InterPro" id="IPR001789">
    <property type="entry name" value="Sig_transdc_resp-reg_receiver"/>
</dbReference>
<evidence type="ECO:0000256" key="9">
    <source>
        <dbReference type="ARBA" id="ARBA00024867"/>
    </source>
</evidence>
<keyword evidence="3" id="KW-0963">Cytoplasm</keyword>
<evidence type="ECO:0000256" key="8">
    <source>
        <dbReference type="ARBA" id="ARBA00023163"/>
    </source>
</evidence>
<feature type="domain" description="Response regulatory" evidence="12">
    <location>
        <begin position="3"/>
        <end position="120"/>
    </location>
</feature>
<keyword evidence="8" id="KW-0804">Transcription</keyword>
<keyword evidence="5" id="KW-0902">Two-component regulatory system</keyword>
<protein>
    <recommendedName>
        <fullName evidence="2">Stage 0 sporulation protein A homolog</fullName>
    </recommendedName>
</protein>
<accession>A0ABZ3EW58</accession>
<organism evidence="13 14">
    <name type="scientific">Kineothrix sedimenti</name>
    <dbReference type="NCBI Taxonomy" id="3123317"/>
    <lineage>
        <taxon>Bacteria</taxon>
        <taxon>Bacillati</taxon>
        <taxon>Bacillota</taxon>
        <taxon>Clostridia</taxon>
        <taxon>Lachnospirales</taxon>
        <taxon>Lachnospiraceae</taxon>
        <taxon>Kineothrix</taxon>
    </lineage>
</organism>
<dbReference type="Proteomes" id="UP001451571">
    <property type="component" value="Chromosome"/>
</dbReference>
<dbReference type="InterPro" id="IPR051552">
    <property type="entry name" value="HptR"/>
</dbReference>
<dbReference type="SMART" id="SM00448">
    <property type="entry name" value="REC"/>
    <property type="match status" value="1"/>
</dbReference>
<dbReference type="EMBL" id="CP146256">
    <property type="protein sequence ID" value="XAH74483.1"/>
    <property type="molecule type" value="Genomic_DNA"/>
</dbReference>
<name>A0ABZ3EW58_9FIRM</name>
<dbReference type="PROSITE" id="PS00041">
    <property type="entry name" value="HTH_ARAC_FAMILY_1"/>
    <property type="match status" value="1"/>
</dbReference>
<evidence type="ECO:0000256" key="3">
    <source>
        <dbReference type="ARBA" id="ARBA00022490"/>
    </source>
</evidence>